<accession>A0A165GE41</accession>
<evidence type="ECO:0000313" key="3">
    <source>
        <dbReference type="Proteomes" id="UP000076519"/>
    </source>
</evidence>
<proteinExistence type="predicted"/>
<dbReference type="PATRIC" id="fig|1359.32.peg.1986"/>
<dbReference type="Proteomes" id="UP000076519">
    <property type="component" value="Unassembled WGS sequence"/>
</dbReference>
<evidence type="ECO:0000313" key="2">
    <source>
        <dbReference type="EMBL" id="KZK07609.1"/>
    </source>
</evidence>
<dbReference type="AlphaFoldDB" id="A0A165GE41"/>
<dbReference type="EMBL" id="LIYF01000011">
    <property type="protein sequence ID" value="KZK07609.1"/>
    <property type="molecule type" value="Genomic_DNA"/>
</dbReference>
<keyword evidence="1" id="KW-1133">Transmembrane helix</keyword>
<name>A0A165GE41_LACLC</name>
<keyword evidence="1" id="KW-0472">Membrane</keyword>
<feature type="transmembrane region" description="Helical" evidence="1">
    <location>
        <begin position="15"/>
        <end position="34"/>
    </location>
</feature>
<organism evidence="2 3">
    <name type="scientific">Lactococcus lactis subsp. cremoris</name>
    <name type="common">Streptococcus cremoris</name>
    <dbReference type="NCBI Taxonomy" id="1359"/>
    <lineage>
        <taxon>Bacteria</taxon>
        <taxon>Bacillati</taxon>
        <taxon>Bacillota</taxon>
        <taxon>Bacilli</taxon>
        <taxon>Lactobacillales</taxon>
        <taxon>Streptococcaceae</taxon>
        <taxon>Lactococcus</taxon>
    </lineage>
</organism>
<evidence type="ECO:0000256" key="1">
    <source>
        <dbReference type="SAM" id="Phobius"/>
    </source>
</evidence>
<protein>
    <submittedName>
        <fullName evidence="2">Uncharacterized protein</fullName>
    </submittedName>
</protein>
<reference evidence="2 3" key="1">
    <citation type="submission" date="2015-08" db="EMBL/GenBank/DDBJ databases">
        <title>Draft Genome Sequences of 11 Lactococcus lactis subspecies cremoris strains.</title>
        <authorList>
            <person name="Wels M."/>
            <person name="Backus L."/>
            <person name="Boekhorst J."/>
            <person name="Dijkstra A."/>
            <person name="Beerthuizen M."/>
            <person name="Siezen R."/>
            <person name="Bachmann H."/>
            <person name="Van Hijum S."/>
        </authorList>
    </citation>
    <scope>NUCLEOTIDE SEQUENCE [LARGE SCALE GENOMIC DNA]</scope>
    <source>
        <strain evidence="2 3">KW10</strain>
    </source>
</reference>
<gene>
    <name evidence="2" type="ORF">AB996_0615</name>
</gene>
<keyword evidence="1" id="KW-0812">Transmembrane</keyword>
<comment type="caution">
    <text evidence="2">The sequence shown here is derived from an EMBL/GenBank/DDBJ whole genome shotgun (WGS) entry which is preliminary data.</text>
</comment>
<sequence>MLFTNWLDFLPDHHFYYYTKFWPFFLLFFTNRAVSKLMNYKTFILLTE</sequence>